<accession>A0A7T4PBI4</accession>
<evidence type="ECO:0000256" key="10">
    <source>
        <dbReference type="ARBA" id="ARBA00022912"/>
    </source>
</evidence>
<evidence type="ECO:0000256" key="1">
    <source>
        <dbReference type="ARBA" id="ARBA00013081"/>
    </source>
</evidence>
<dbReference type="PROSITE" id="PS50112">
    <property type="entry name" value="PAS"/>
    <property type="match status" value="1"/>
</dbReference>
<keyword evidence="3" id="KW-0808">Transferase</keyword>
<dbReference type="SUPFAM" id="SSF81606">
    <property type="entry name" value="PP2C-like"/>
    <property type="match status" value="1"/>
</dbReference>
<dbReference type="SMART" id="SM00065">
    <property type="entry name" value="GAF"/>
    <property type="match status" value="1"/>
</dbReference>
<evidence type="ECO:0000256" key="14">
    <source>
        <dbReference type="ARBA" id="ARBA00075117"/>
    </source>
</evidence>
<dbReference type="Gene3D" id="3.30.450.20">
    <property type="entry name" value="PAS domain"/>
    <property type="match status" value="2"/>
</dbReference>
<dbReference type="NCBIfam" id="TIGR00229">
    <property type="entry name" value="sensory_box"/>
    <property type="match status" value="1"/>
</dbReference>
<keyword evidence="5" id="KW-0547">Nucleotide-binding</keyword>
<keyword evidence="10" id="KW-0904">Protein phosphatase</keyword>
<dbReference type="InterPro" id="IPR013767">
    <property type="entry name" value="PAS_fold"/>
</dbReference>
<evidence type="ECO:0000256" key="2">
    <source>
        <dbReference type="ARBA" id="ARBA00022553"/>
    </source>
</evidence>
<evidence type="ECO:0000313" key="18">
    <source>
        <dbReference type="Proteomes" id="UP000596130"/>
    </source>
</evidence>
<dbReference type="InterPro" id="IPR001932">
    <property type="entry name" value="PPM-type_phosphatase-like_dom"/>
</dbReference>
<dbReference type="GO" id="GO:0016301">
    <property type="term" value="F:kinase activity"/>
    <property type="evidence" value="ECO:0007669"/>
    <property type="project" value="UniProtKB-KW"/>
</dbReference>
<evidence type="ECO:0000256" key="4">
    <source>
        <dbReference type="ARBA" id="ARBA00022723"/>
    </source>
</evidence>
<evidence type="ECO:0000256" key="15">
    <source>
        <dbReference type="ARBA" id="ARBA00081350"/>
    </source>
</evidence>
<keyword evidence="6" id="KW-0418">Kinase</keyword>
<evidence type="ECO:0000256" key="12">
    <source>
        <dbReference type="ARBA" id="ARBA00047761"/>
    </source>
</evidence>
<protein>
    <recommendedName>
        <fullName evidence="1">protein-serine/threonine phosphatase</fullName>
        <ecNumber evidence="1">3.1.3.16</ecNumber>
    </recommendedName>
    <alternativeName>
        <fullName evidence="15">Protein-serine/threonine phosphatase</fullName>
    </alternativeName>
    <alternativeName>
        <fullName evidence="14">Serine/threonine-protein kinase</fullName>
    </alternativeName>
</protein>
<dbReference type="SUPFAM" id="SSF55781">
    <property type="entry name" value="GAF domain-like"/>
    <property type="match status" value="1"/>
</dbReference>
<dbReference type="RefSeq" id="WP_198501444.1">
    <property type="nucleotide sequence ID" value="NZ_CP065959.1"/>
</dbReference>
<dbReference type="GO" id="GO:0006355">
    <property type="term" value="P:regulation of DNA-templated transcription"/>
    <property type="evidence" value="ECO:0007669"/>
    <property type="project" value="InterPro"/>
</dbReference>
<feature type="domain" description="PAS" evidence="16">
    <location>
        <begin position="23"/>
        <end position="87"/>
    </location>
</feature>
<keyword evidence="11" id="KW-0464">Manganese</keyword>
<evidence type="ECO:0000313" key="17">
    <source>
        <dbReference type="EMBL" id="QQC87196.1"/>
    </source>
</evidence>
<dbReference type="InterPro" id="IPR003018">
    <property type="entry name" value="GAF"/>
</dbReference>
<dbReference type="GO" id="GO:0005524">
    <property type="term" value="F:ATP binding"/>
    <property type="evidence" value="ECO:0007669"/>
    <property type="project" value="UniProtKB-KW"/>
</dbReference>
<dbReference type="FunFam" id="3.60.40.10:FF:000005">
    <property type="entry name" value="Serine/threonine protein phosphatase"/>
    <property type="match status" value="1"/>
</dbReference>
<dbReference type="Pfam" id="PF08448">
    <property type="entry name" value="PAS_4"/>
    <property type="match status" value="1"/>
</dbReference>
<dbReference type="PANTHER" id="PTHR43156">
    <property type="entry name" value="STAGE II SPORULATION PROTEIN E-RELATED"/>
    <property type="match status" value="1"/>
</dbReference>
<evidence type="ECO:0000256" key="6">
    <source>
        <dbReference type="ARBA" id="ARBA00022777"/>
    </source>
</evidence>
<organism evidence="17 18">
    <name type="scientific">Streptomyces alfalfae</name>
    <dbReference type="NCBI Taxonomy" id="1642299"/>
    <lineage>
        <taxon>Bacteria</taxon>
        <taxon>Bacillati</taxon>
        <taxon>Actinomycetota</taxon>
        <taxon>Actinomycetes</taxon>
        <taxon>Kitasatosporales</taxon>
        <taxon>Streptomycetaceae</taxon>
        <taxon>Streptomyces</taxon>
    </lineage>
</organism>
<evidence type="ECO:0000256" key="13">
    <source>
        <dbReference type="ARBA" id="ARBA00056274"/>
    </source>
</evidence>
<dbReference type="EC" id="3.1.3.16" evidence="1"/>
<dbReference type="InterPro" id="IPR052016">
    <property type="entry name" value="Bact_Sigma-Reg"/>
</dbReference>
<dbReference type="CDD" id="cd00130">
    <property type="entry name" value="PAS"/>
    <property type="match status" value="2"/>
</dbReference>
<evidence type="ECO:0000256" key="3">
    <source>
        <dbReference type="ARBA" id="ARBA00022679"/>
    </source>
</evidence>
<sequence>MDRYDVEADSGGGDELASAPGGLLDLLGVAAAVLNDEGRIVLWSPEAEHLFGYSSAEALGQHAADLLIDPRHRSRVLKLFNRVLAGESWAGGFPIRCKDGTARQTEFRNVPLQDDQHHTYALGIATDQTKLRELETGLALTSRLFHHAPFGLAVLDPGLRYMLVNPVLEKIHGRPAGETVGLRPSEVIPVADTTQIEAAMRHVLATGEPLLNQLTISTTPSDPDPSNEHAWSASYYRLQDQHARILGVAVTVVDDTERHRAAAEATRARRRLAMLAEAGVRIGSTLDLERTAHEVADIAVDDLADVAAVDILDVIFTAADPALPDTGQGVAFRPLAVAARPPTDAVQAADPVGEVAVYAADRLVTQCVTTGRPVLVPHLSAETLRRLGSRPDSDVLERAGAHSYLAVPLMAHGCVLGALSLLRVHNARPFDLDDRDFATELADRAAICIDNARWYRHERDTALALQRSLLPHQAPDRPGLEVATRYCPADDTSEIGGDWYDVLPLTDGGTALVIGDVMGSGVTAAATMGQLRTATRTLARLDLPPAAVLSGLDRLVEGLESSFATCTYLTCRPASGTCEIATAGHLPPVVIHPDGTAELIAPNPGPPLGIGDTTFTTHRLTLAPDSRLLLYTDGLVETRTDAIDDRLQLLLDILTGPRRSIEDTCDFLLQHLRHPGSRDDVALLLAHVNPRLTSVTMNTDMAQGVPAPSARP</sequence>
<dbReference type="Pfam" id="PF00989">
    <property type="entry name" value="PAS"/>
    <property type="match status" value="1"/>
</dbReference>
<evidence type="ECO:0000256" key="11">
    <source>
        <dbReference type="ARBA" id="ARBA00023211"/>
    </source>
</evidence>
<dbReference type="GO" id="GO:0004722">
    <property type="term" value="F:protein serine/threonine phosphatase activity"/>
    <property type="evidence" value="ECO:0007669"/>
    <property type="project" value="UniProtKB-EC"/>
</dbReference>
<dbReference type="Gene3D" id="3.30.450.40">
    <property type="match status" value="1"/>
</dbReference>
<evidence type="ECO:0000259" key="16">
    <source>
        <dbReference type="PROSITE" id="PS50112"/>
    </source>
</evidence>
<evidence type="ECO:0000256" key="9">
    <source>
        <dbReference type="ARBA" id="ARBA00022842"/>
    </source>
</evidence>
<evidence type="ECO:0000256" key="5">
    <source>
        <dbReference type="ARBA" id="ARBA00022741"/>
    </source>
</evidence>
<dbReference type="FunFam" id="3.30.450.40:FF:000035">
    <property type="entry name" value="PAS sensor protein"/>
    <property type="match status" value="1"/>
</dbReference>
<name>A0A7T4PBI4_9ACTN</name>
<gene>
    <name evidence="17" type="ORF">I8755_01240</name>
</gene>
<dbReference type="SMART" id="SM00091">
    <property type="entry name" value="PAS"/>
    <property type="match status" value="2"/>
</dbReference>
<keyword evidence="7" id="KW-0378">Hydrolase</keyword>
<dbReference type="PANTHER" id="PTHR43156:SF2">
    <property type="entry name" value="STAGE II SPORULATION PROTEIN E"/>
    <property type="match status" value="1"/>
</dbReference>
<dbReference type="InterPro" id="IPR000014">
    <property type="entry name" value="PAS"/>
</dbReference>
<dbReference type="EMBL" id="CP065959">
    <property type="protein sequence ID" value="QQC87196.1"/>
    <property type="molecule type" value="Genomic_DNA"/>
</dbReference>
<comment type="function">
    <text evidence="13">Primarily acts as an independent SigF regulator that is sensitive to the osmosensory signal, mediating the cross talk of PknD with the SigF regulon. Possesses both phosphatase and kinase activities. The kinase domain functions as a classic anti-sigma factor-like kinase to phosphorylate the anti-anti-sigma factor domain at the canonical regulatory site, and the phosphatase domain antagonizes this activity.</text>
</comment>
<dbReference type="InterPro" id="IPR035965">
    <property type="entry name" value="PAS-like_dom_sf"/>
</dbReference>
<proteinExistence type="predicted"/>
<keyword evidence="8" id="KW-0067">ATP-binding</keyword>
<comment type="catalytic activity">
    <reaction evidence="12">
        <text>O-phospho-L-seryl-[protein] + H2O = L-seryl-[protein] + phosphate</text>
        <dbReference type="Rhea" id="RHEA:20629"/>
        <dbReference type="Rhea" id="RHEA-COMP:9863"/>
        <dbReference type="Rhea" id="RHEA-COMP:11604"/>
        <dbReference type="ChEBI" id="CHEBI:15377"/>
        <dbReference type="ChEBI" id="CHEBI:29999"/>
        <dbReference type="ChEBI" id="CHEBI:43474"/>
        <dbReference type="ChEBI" id="CHEBI:83421"/>
        <dbReference type="EC" id="3.1.3.16"/>
    </reaction>
</comment>
<dbReference type="GO" id="GO:0046872">
    <property type="term" value="F:metal ion binding"/>
    <property type="evidence" value="ECO:0007669"/>
    <property type="project" value="UniProtKB-KW"/>
</dbReference>
<dbReference type="Gene3D" id="3.60.40.10">
    <property type="entry name" value="PPM-type phosphatase domain"/>
    <property type="match status" value="1"/>
</dbReference>
<reference evidence="17 18" key="1">
    <citation type="submission" date="2020-12" db="EMBL/GenBank/DDBJ databases">
        <title>Identification and biosynthesis of polyene macrolides produced by Streptomyces alfalfae Men-myco-93-63.</title>
        <authorList>
            <person name="Liu D."/>
            <person name="Li Y."/>
            <person name="Liu L."/>
            <person name="Han X."/>
            <person name="Shen F."/>
        </authorList>
    </citation>
    <scope>NUCLEOTIDE SEQUENCE [LARGE SCALE GENOMIC DNA]</scope>
    <source>
        <strain evidence="17 18">Men-myco-93-63</strain>
    </source>
</reference>
<dbReference type="InterPro" id="IPR036457">
    <property type="entry name" value="PPM-type-like_dom_sf"/>
</dbReference>
<keyword evidence="9" id="KW-0460">Magnesium</keyword>
<dbReference type="SMART" id="SM00331">
    <property type="entry name" value="PP2C_SIG"/>
    <property type="match status" value="1"/>
</dbReference>
<dbReference type="Pfam" id="PF07228">
    <property type="entry name" value="SpoIIE"/>
    <property type="match status" value="1"/>
</dbReference>
<dbReference type="AlphaFoldDB" id="A0A7T4PBI4"/>
<keyword evidence="2" id="KW-0597">Phosphoprotein</keyword>
<evidence type="ECO:0000256" key="7">
    <source>
        <dbReference type="ARBA" id="ARBA00022801"/>
    </source>
</evidence>
<evidence type="ECO:0000256" key="8">
    <source>
        <dbReference type="ARBA" id="ARBA00022840"/>
    </source>
</evidence>
<dbReference type="InterPro" id="IPR013656">
    <property type="entry name" value="PAS_4"/>
</dbReference>
<dbReference type="Proteomes" id="UP000596130">
    <property type="component" value="Chromosome"/>
</dbReference>
<dbReference type="Pfam" id="PF01590">
    <property type="entry name" value="GAF"/>
    <property type="match status" value="1"/>
</dbReference>
<dbReference type="SUPFAM" id="SSF55785">
    <property type="entry name" value="PYP-like sensor domain (PAS domain)"/>
    <property type="match status" value="2"/>
</dbReference>
<keyword evidence="4" id="KW-0479">Metal-binding</keyword>
<dbReference type="InterPro" id="IPR029016">
    <property type="entry name" value="GAF-like_dom_sf"/>
</dbReference>